<feature type="compositionally biased region" description="Polar residues" evidence="5">
    <location>
        <begin position="1"/>
        <end position="32"/>
    </location>
</feature>
<feature type="region of interest" description="Disordered" evidence="5">
    <location>
        <begin position="662"/>
        <end position="713"/>
    </location>
</feature>
<dbReference type="Pfam" id="PF10033">
    <property type="entry name" value="ATG13"/>
    <property type="match status" value="1"/>
</dbReference>
<evidence type="ECO:0000256" key="1">
    <source>
        <dbReference type="ARBA" id="ARBA00005246"/>
    </source>
</evidence>
<dbReference type="EMBL" id="ML119660">
    <property type="protein sequence ID" value="RPA84129.1"/>
    <property type="molecule type" value="Genomic_DNA"/>
</dbReference>
<feature type="region of interest" description="Disordered" evidence="5">
    <location>
        <begin position="385"/>
        <end position="548"/>
    </location>
</feature>
<feature type="compositionally biased region" description="Low complexity" evidence="5">
    <location>
        <begin position="782"/>
        <end position="798"/>
    </location>
</feature>
<feature type="compositionally biased region" description="Basic and acidic residues" evidence="5">
    <location>
        <begin position="870"/>
        <end position="885"/>
    </location>
</feature>
<feature type="domain" description="Autophagy-related protein 13 N-terminal" evidence="6">
    <location>
        <begin position="78"/>
        <end position="304"/>
    </location>
</feature>
<dbReference type="GO" id="GO:0034727">
    <property type="term" value="P:piecemeal microautophagy of the nucleus"/>
    <property type="evidence" value="ECO:0007669"/>
    <property type="project" value="TreeGrafter"/>
</dbReference>
<feature type="region of interest" description="Disordered" evidence="5">
    <location>
        <begin position="602"/>
        <end position="634"/>
    </location>
</feature>
<dbReference type="PANTHER" id="PTHR13430">
    <property type="match status" value="1"/>
</dbReference>
<feature type="region of interest" description="Disordered" evidence="5">
    <location>
        <begin position="764"/>
        <end position="885"/>
    </location>
</feature>
<sequence>MRQANNGINDQNGRPSTPSRRLSQMAENNRPNSPGVYGNYAQQQEPDTQDNKKSKLNQLLQVRIFQSIRAIVYANGTQNFFLKVAMTVLHTRMTLPPIIISKRDGTGSTARKVNKWFSMELDETEMFSRDLYVWKILNAYDPQQSPPPPLIIETILDANDLSPDQQLVVVSDERRWKVETSEVVIERWKVVLGPSSTGQPFTEDLPVVYKKSIPVIRTVFSYAAHVQLHSKLKKQLSKQVRQKGLKIRCRIRNGDEMTREEYAAVESPLGEGQVRETRSYSLGGVDCAVGFVSVDVTHRENCEFRVESQESLLSSDFMNQDEYFFQPSLGNRNSHRTGQLPYAAGREPSSAPTTAQPRPGASVQQPASGLPVTNLTTGERRIQHMRNAPSMSGSPFDPASSSYRSARESNPSLRSVDNAARRSSVSFSPFKTGSVASSPGAGVAGSRLTSGTSIPNRSRPSTGTGGPIPHRMSMPTPIDSSHSAQASSGSPRPSSMRFSSSFTNRPPRFSGTSINRAEEDGASSGRGSVSSSSNAWAASFPDDSGHSITEDGKKISELMKLLELTEKKGLKSFEQKTTVDPLSRFRKLRDTHAALSESIVEPLHHSQSQPQLHSQEQQRPLSYPSASGLISSLSSSTSPQLFQISPHTPHAPVVRSRLSEGLSAADANGSEGRGALHHRPRPENTTGPGSSVATPLDIPSPPRGGRTVSSFRRPNSFVQNKAVVDVLEDLDDPATAFANAGRQSASLGTVDTVPVSLARMREDHDAASAAADRPNAVGAGVTSNLAATTTSNSSASSSVRGRFPARGRGGWSGQNSGSASGGSGLRPGEPDDDDLLFTMSEDVSDPNHHQRRNNSEDGAGKAAGPSNLGEPKERPALDKTTKKRV</sequence>
<evidence type="ECO:0000256" key="2">
    <source>
        <dbReference type="ARBA" id="ARBA00013801"/>
    </source>
</evidence>
<reference evidence="7 8" key="1">
    <citation type="journal article" date="2018" name="Nat. Ecol. Evol.">
        <title>Pezizomycetes genomes reveal the molecular basis of ectomycorrhizal truffle lifestyle.</title>
        <authorList>
            <person name="Murat C."/>
            <person name="Payen T."/>
            <person name="Noel B."/>
            <person name="Kuo A."/>
            <person name="Morin E."/>
            <person name="Chen J."/>
            <person name="Kohler A."/>
            <person name="Krizsan K."/>
            <person name="Balestrini R."/>
            <person name="Da Silva C."/>
            <person name="Montanini B."/>
            <person name="Hainaut M."/>
            <person name="Levati E."/>
            <person name="Barry K.W."/>
            <person name="Belfiori B."/>
            <person name="Cichocki N."/>
            <person name="Clum A."/>
            <person name="Dockter R.B."/>
            <person name="Fauchery L."/>
            <person name="Guy J."/>
            <person name="Iotti M."/>
            <person name="Le Tacon F."/>
            <person name="Lindquist E.A."/>
            <person name="Lipzen A."/>
            <person name="Malagnac F."/>
            <person name="Mello A."/>
            <person name="Molinier V."/>
            <person name="Miyauchi S."/>
            <person name="Poulain J."/>
            <person name="Riccioni C."/>
            <person name="Rubini A."/>
            <person name="Sitrit Y."/>
            <person name="Splivallo R."/>
            <person name="Traeger S."/>
            <person name="Wang M."/>
            <person name="Zifcakova L."/>
            <person name="Wipf D."/>
            <person name="Zambonelli A."/>
            <person name="Paolocci F."/>
            <person name="Nowrousian M."/>
            <person name="Ottonello S."/>
            <person name="Baldrian P."/>
            <person name="Spatafora J.W."/>
            <person name="Henrissat B."/>
            <person name="Nagy L.G."/>
            <person name="Aury J.M."/>
            <person name="Wincker P."/>
            <person name="Grigoriev I.V."/>
            <person name="Bonfante P."/>
            <person name="Martin F.M."/>
        </authorList>
    </citation>
    <scope>NUCLEOTIDE SEQUENCE [LARGE SCALE GENOMIC DNA]</scope>
    <source>
        <strain evidence="7 8">RN42</strain>
    </source>
</reference>
<feature type="compositionally biased region" description="Polar residues" evidence="5">
    <location>
        <begin position="447"/>
        <end position="462"/>
    </location>
</feature>
<protein>
    <recommendedName>
        <fullName evidence="2 4">Autophagy-related protein 13</fullName>
    </recommendedName>
</protein>
<evidence type="ECO:0000313" key="8">
    <source>
        <dbReference type="Proteomes" id="UP000275078"/>
    </source>
</evidence>
<dbReference type="STRING" id="1160509.A0A3N4IEC1"/>
<dbReference type="GO" id="GO:0000407">
    <property type="term" value="C:phagophore assembly site"/>
    <property type="evidence" value="ECO:0007669"/>
    <property type="project" value="TreeGrafter"/>
</dbReference>
<evidence type="ECO:0000256" key="4">
    <source>
        <dbReference type="RuleBase" id="RU361214"/>
    </source>
</evidence>
<dbReference type="Gene3D" id="3.30.900.10">
    <property type="entry name" value="HORMA domain"/>
    <property type="match status" value="1"/>
</dbReference>
<dbReference type="Gene3D" id="6.10.140.1900">
    <property type="match status" value="1"/>
</dbReference>
<dbReference type="InterPro" id="IPR018731">
    <property type="entry name" value="Atg13_N"/>
</dbReference>
<feature type="region of interest" description="Disordered" evidence="5">
    <location>
        <begin position="326"/>
        <end position="373"/>
    </location>
</feature>
<feature type="compositionally biased region" description="Polar residues" evidence="5">
    <location>
        <begin position="350"/>
        <end position="373"/>
    </location>
</feature>
<evidence type="ECO:0000256" key="5">
    <source>
        <dbReference type="SAM" id="MobiDB-lite"/>
    </source>
</evidence>
<feature type="compositionally biased region" description="Polar residues" evidence="5">
    <location>
        <begin position="389"/>
        <end position="437"/>
    </location>
</feature>
<feature type="region of interest" description="Disordered" evidence="5">
    <location>
        <begin position="1"/>
        <end position="52"/>
    </location>
</feature>
<feature type="compositionally biased region" description="Basic and acidic residues" evidence="5">
    <location>
        <begin position="845"/>
        <end position="859"/>
    </location>
</feature>
<dbReference type="GO" id="GO:0005829">
    <property type="term" value="C:cytosol"/>
    <property type="evidence" value="ECO:0007669"/>
    <property type="project" value="TreeGrafter"/>
</dbReference>
<feature type="compositionally biased region" description="Low complexity" evidence="5">
    <location>
        <begin position="480"/>
        <end position="502"/>
    </location>
</feature>
<feature type="compositionally biased region" description="Polar residues" evidence="5">
    <location>
        <begin position="683"/>
        <end position="693"/>
    </location>
</feature>
<dbReference type="Proteomes" id="UP000275078">
    <property type="component" value="Unassembled WGS sequence"/>
</dbReference>
<dbReference type="OrthoDB" id="70161at2759"/>
<feature type="compositionally biased region" description="Low complexity" evidence="5">
    <location>
        <begin position="605"/>
        <end position="634"/>
    </location>
</feature>
<keyword evidence="3 4" id="KW-0072">Autophagy</keyword>
<evidence type="ECO:0000256" key="3">
    <source>
        <dbReference type="ARBA" id="ARBA00023006"/>
    </source>
</evidence>
<dbReference type="PANTHER" id="PTHR13430:SF4">
    <property type="entry name" value="AUTOPHAGY-RELATED PROTEIN 13"/>
    <property type="match status" value="1"/>
</dbReference>
<dbReference type="GO" id="GO:0034497">
    <property type="term" value="P:protein localization to phagophore assembly site"/>
    <property type="evidence" value="ECO:0007669"/>
    <property type="project" value="TreeGrafter"/>
</dbReference>
<dbReference type="GO" id="GO:0000423">
    <property type="term" value="P:mitophagy"/>
    <property type="evidence" value="ECO:0007669"/>
    <property type="project" value="TreeGrafter"/>
</dbReference>
<name>A0A3N4IEC1_ASCIM</name>
<feature type="compositionally biased region" description="Low complexity" evidence="5">
    <location>
        <begin position="522"/>
        <end position="539"/>
    </location>
</feature>
<evidence type="ECO:0000313" key="7">
    <source>
        <dbReference type="EMBL" id="RPA84129.1"/>
    </source>
</evidence>
<proteinExistence type="inferred from homology"/>
<dbReference type="GO" id="GO:1990316">
    <property type="term" value="C:Atg1/ULK1 kinase complex"/>
    <property type="evidence" value="ECO:0007669"/>
    <property type="project" value="InterPro"/>
</dbReference>
<dbReference type="InterPro" id="IPR040182">
    <property type="entry name" value="ATG13"/>
</dbReference>
<evidence type="ECO:0000259" key="6">
    <source>
        <dbReference type="Pfam" id="PF10033"/>
    </source>
</evidence>
<comment type="similarity">
    <text evidence="1 4">Belongs to the ATG13 family. Fungi subfamily.</text>
</comment>
<dbReference type="AlphaFoldDB" id="A0A3N4IEC1"/>
<keyword evidence="8" id="KW-1185">Reference proteome</keyword>
<accession>A0A3N4IEC1</accession>
<dbReference type="InterPro" id="IPR036570">
    <property type="entry name" value="HORMA_dom_sf"/>
</dbReference>
<organism evidence="7 8">
    <name type="scientific">Ascobolus immersus RN42</name>
    <dbReference type="NCBI Taxonomy" id="1160509"/>
    <lineage>
        <taxon>Eukaryota</taxon>
        <taxon>Fungi</taxon>
        <taxon>Dikarya</taxon>
        <taxon>Ascomycota</taxon>
        <taxon>Pezizomycotina</taxon>
        <taxon>Pezizomycetes</taxon>
        <taxon>Pezizales</taxon>
        <taxon>Ascobolaceae</taxon>
        <taxon>Ascobolus</taxon>
    </lineage>
</organism>
<gene>
    <name evidence="7" type="ORF">BJ508DRAFT_41650</name>
</gene>